<keyword evidence="5 7" id="KW-0472">Membrane</keyword>
<evidence type="ECO:0000259" key="8">
    <source>
        <dbReference type="Pfam" id="PF01694"/>
    </source>
</evidence>
<dbReference type="InterPro" id="IPR036034">
    <property type="entry name" value="PDZ_sf"/>
</dbReference>
<dbReference type="InterPro" id="IPR022764">
    <property type="entry name" value="Peptidase_S54_rhomboid_dom"/>
</dbReference>
<evidence type="ECO:0000256" key="1">
    <source>
        <dbReference type="ARBA" id="ARBA00004141"/>
    </source>
</evidence>
<dbReference type="PANTHER" id="PTHR45840:SF2">
    <property type="entry name" value="PROTEIN RHOMBOID-RELATED"/>
    <property type="match status" value="1"/>
</dbReference>
<comment type="subcellular location">
    <subcellularLocation>
        <location evidence="1">Membrane</location>
        <topology evidence="1">Multi-pass membrane protein</topology>
    </subcellularLocation>
</comment>
<feature type="transmembrane region" description="Helical" evidence="7">
    <location>
        <begin position="901"/>
        <end position="920"/>
    </location>
</feature>
<protein>
    <recommendedName>
        <fullName evidence="8">Peptidase S54 rhomboid domain-containing protein</fullName>
    </recommendedName>
</protein>
<feature type="transmembrane region" description="Helical" evidence="7">
    <location>
        <begin position="746"/>
        <end position="765"/>
    </location>
</feature>
<evidence type="ECO:0000313" key="9">
    <source>
        <dbReference type="EMBL" id="KAK7241915.1"/>
    </source>
</evidence>
<evidence type="ECO:0000256" key="2">
    <source>
        <dbReference type="ARBA" id="ARBA00009045"/>
    </source>
</evidence>
<feature type="transmembrane region" description="Helical" evidence="7">
    <location>
        <begin position="961"/>
        <end position="983"/>
    </location>
</feature>
<feature type="domain" description="Peptidase S54 rhomboid" evidence="8">
    <location>
        <begin position="807"/>
        <end position="948"/>
    </location>
</feature>
<evidence type="ECO:0000256" key="3">
    <source>
        <dbReference type="ARBA" id="ARBA00022692"/>
    </source>
</evidence>
<comment type="caution">
    <text evidence="9">The sequence shown here is derived from an EMBL/GenBank/DDBJ whole genome shotgun (WGS) entry which is preliminary data.</text>
</comment>
<dbReference type="SUPFAM" id="SSF144091">
    <property type="entry name" value="Rhomboid-like"/>
    <property type="match status" value="1"/>
</dbReference>
<dbReference type="InterPro" id="IPR035952">
    <property type="entry name" value="Rhomboid-like_sf"/>
</dbReference>
<dbReference type="PANTHER" id="PTHR45840">
    <property type="entry name" value="RHOMBOID-RELATED PROTEIN"/>
    <property type="match status" value="1"/>
</dbReference>
<dbReference type="EMBL" id="JBBJCI010000152">
    <property type="protein sequence ID" value="KAK7241915.1"/>
    <property type="molecule type" value="Genomic_DNA"/>
</dbReference>
<evidence type="ECO:0000256" key="5">
    <source>
        <dbReference type="ARBA" id="ARBA00023136"/>
    </source>
</evidence>
<dbReference type="Proteomes" id="UP001363151">
    <property type="component" value="Unassembled WGS sequence"/>
</dbReference>
<keyword evidence="4 7" id="KW-1133">Transmembrane helix</keyword>
<keyword evidence="10" id="KW-1185">Reference proteome</keyword>
<feature type="transmembrane region" description="Helical" evidence="7">
    <location>
        <begin position="870"/>
        <end position="889"/>
    </location>
</feature>
<feature type="transmembrane region" description="Helical" evidence="7">
    <location>
        <begin position="845"/>
        <end position="864"/>
    </location>
</feature>
<accession>A0ABR1G0L0</accession>
<feature type="transmembrane region" description="Helical" evidence="7">
    <location>
        <begin position="932"/>
        <end position="949"/>
    </location>
</feature>
<gene>
    <name evidence="9" type="ORF">SO694_00019446</name>
</gene>
<evidence type="ECO:0000256" key="6">
    <source>
        <dbReference type="SAM" id="MobiDB-lite"/>
    </source>
</evidence>
<proteinExistence type="inferred from homology"/>
<dbReference type="SUPFAM" id="SSF50156">
    <property type="entry name" value="PDZ domain-like"/>
    <property type="match status" value="1"/>
</dbReference>
<reference evidence="9 10" key="1">
    <citation type="submission" date="2024-03" db="EMBL/GenBank/DDBJ databases">
        <title>Aureococcus anophagefferens CCMP1851 and Kratosvirus quantuckense: Draft genome of a second virus-susceptible host strain in the model system.</title>
        <authorList>
            <person name="Chase E."/>
            <person name="Truchon A.R."/>
            <person name="Schepens W."/>
            <person name="Wilhelm S.W."/>
        </authorList>
    </citation>
    <scope>NUCLEOTIDE SEQUENCE [LARGE SCALE GENOMIC DNA]</scope>
    <source>
        <strain evidence="9 10">CCMP1851</strain>
    </source>
</reference>
<evidence type="ECO:0000256" key="4">
    <source>
        <dbReference type="ARBA" id="ARBA00022989"/>
    </source>
</evidence>
<keyword evidence="3 7" id="KW-0812">Transmembrane</keyword>
<dbReference type="Pfam" id="PF01694">
    <property type="entry name" value="Rhomboid"/>
    <property type="match status" value="1"/>
</dbReference>
<feature type="region of interest" description="Disordered" evidence="6">
    <location>
        <begin position="273"/>
        <end position="298"/>
    </location>
</feature>
<evidence type="ECO:0000256" key="7">
    <source>
        <dbReference type="SAM" id="Phobius"/>
    </source>
</evidence>
<comment type="similarity">
    <text evidence="2">Belongs to the peptidase S54 family.</text>
</comment>
<dbReference type="Gene3D" id="1.20.1540.10">
    <property type="entry name" value="Rhomboid-like"/>
    <property type="match status" value="1"/>
</dbReference>
<name>A0ABR1G0L0_AURAN</name>
<evidence type="ECO:0000313" key="10">
    <source>
        <dbReference type="Proteomes" id="UP001363151"/>
    </source>
</evidence>
<organism evidence="9 10">
    <name type="scientific">Aureococcus anophagefferens</name>
    <name type="common">Harmful bloom alga</name>
    <dbReference type="NCBI Taxonomy" id="44056"/>
    <lineage>
        <taxon>Eukaryota</taxon>
        <taxon>Sar</taxon>
        <taxon>Stramenopiles</taxon>
        <taxon>Ochrophyta</taxon>
        <taxon>Pelagophyceae</taxon>
        <taxon>Pelagomonadales</taxon>
        <taxon>Pelagomonadaceae</taxon>
        <taxon>Aureococcus</taxon>
    </lineage>
</organism>
<dbReference type="InterPro" id="IPR051739">
    <property type="entry name" value="Rhomboid_IM_Serine_Proteases"/>
</dbReference>
<sequence length="1051" mass="113315">MAATTNPLAAEAARPAVHFPSGAPAPAVHFPSDAPAPAVHFPPSPGFTTVAFEGPRLGLSLTLVRTPALGGGCSVRVEALLDGSPAAAAGVRPGHCLVLANNRAVAPPTDACGFAALTASLQRAARPLRLAFAEPPADERAPLRTVNLAALFASGRAHLGLEPAADGLRVEIMTSAAADAGVRVGDVVVGLDGDFRVAHASRSELSRMCHALARSKSRLPSAATGEFDAARDYWAAVRDARAVDLVLCDRAWVAPLRAGAALGHAGDNGLDGAWDGPLPPLPGLADLPSTPEADGHGAADELDADAVRQSGVGLVVADVETGEAKTVRYETTATDRAVASFLAKRKRAPAADAGASLDRDALVAISTFKRLLVAGLPVLKHGRNGERREIVLRPTKHFDGVRWASRRGQAAGTCLFAEMASVDPAVEPHVEPPTMAADIAPVLKRNCRPAELARSFSLRLKSGGDRAALDFTAPSKEYYALLTDGLNGVLLRPDKIARHEAKRDRLVDVLRAEAEREARAARLRMLRPDYWCAAARAWCATTADDARLSVSELAGAPHTIRRARSVRAASRAKLSTQQLHSYAQSQRRLEHLHGLVHLYDDKHIPHDHVHRYPLAEGTYCELLFNANLSYGSSQPDVDVAPLVAVLEAKFTEGCYVKCRVVTYKKEQTAAALAADDVEAGGTYALRYVDGPFDLDDDEALSEAEKALFQCDADGKPFGDDEGCPLEFKDVRRAHVVVDYRDLPANYWPAFIVLVSVVELGFFFYYGSKAETGISMAEPVGGPEDLWFRVFEPFSKASDRCGRVRPGYRVWSYSLVHRGLQHVLFNTVIQCIFGIPMEMVHGTRTLFLTYYMGVTLGALFAAAWVPYGSLVGASGGVYCLMGVHMGNLALNWRRMHRGLLNNWRRLGIYAFLLGIDFAQYFGSGGGETTSHAAHAGGYLAGFCVPFIFFTDVDSENWFHHQVLRPLAIAFTGLMWIHSAVFLLVPPVWPPRSFEEHAPCCMTLLGCDALDQADYGRFSCKDGWQLNWPGFFDTHASDASGTCAEMAAYVASR</sequence>